<gene>
    <name evidence="2" type="ORF">Lalb_Chr06g0166591</name>
</gene>
<sequence>MLEPKSAQYIRPMMRHLSKPFVRTYPVLNRLERRSAQPTRNVPFLDRGGRMSLLLVSVCLLRGRGDRFLFISVVTRGLLLGFFYVVQGYMGSLFAF</sequence>
<evidence type="ECO:0000256" key="1">
    <source>
        <dbReference type="SAM" id="Phobius"/>
    </source>
</evidence>
<organism evidence="2 3">
    <name type="scientific">Lupinus albus</name>
    <name type="common">White lupine</name>
    <name type="synonym">Lupinus termis</name>
    <dbReference type="NCBI Taxonomy" id="3870"/>
    <lineage>
        <taxon>Eukaryota</taxon>
        <taxon>Viridiplantae</taxon>
        <taxon>Streptophyta</taxon>
        <taxon>Embryophyta</taxon>
        <taxon>Tracheophyta</taxon>
        <taxon>Spermatophyta</taxon>
        <taxon>Magnoliopsida</taxon>
        <taxon>eudicotyledons</taxon>
        <taxon>Gunneridae</taxon>
        <taxon>Pentapetalae</taxon>
        <taxon>rosids</taxon>
        <taxon>fabids</taxon>
        <taxon>Fabales</taxon>
        <taxon>Fabaceae</taxon>
        <taxon>Papilionoideae</taxon>
        <taxon>50 kb inversion clade</taxon>
        <taxon>genistoids sensu lato</taxon>
        <taxon>core genistoids</taxon>
        <taxon>Genisteae</taxon>
        <taxon>Lupinus</taxon>
    </lineage>
</organism>
<name>A0A6A4QE63_LUPAL</name>
<evidence type="ECO:0000313" key="2">
    <source>
        <dbReference type="EMBL" id="KAE9611829.1"/>
    </source>
</evidence>
<evidence type="ECO:0008006" key="4">
    <source>
        <dbReference type="Google" id="ProtNLM"/>
    </source>
</evidence>
<evidence type="ECO:0000313" key="3">
    <source>
        <dbReference type="Proteomes" id="UP000447434"/>
    </source>
</evidence>
<keyword evidence="1" id="KW-1133">Transmembrane helix</keyword>
<proteinExistence type="predicted"/>
<keyword evidence="1" id="KW-0812">Transmembrane</keyword>
<keyword evidence="1" id="KW-0472">Membrane</keyword>
<protein>
    <recommendedName>
        <fullName evidence="4">Transmembrane protein</fullName>
    </recommendedName>
</protein>
<dbReference type="AlphaFoldDB" id="A0A6A4QE63"/>
<reference evidence="3" key="1">
    <citation type="journal article" date="2020" name="Nat. Commun.">
        <title>Genome sequence of the cluster root forming white lupin.</title>
        <authorList>
            <person name="Hufnagel B."/>
            <person name="Marques A."/>
            <person name="Soriano A."/>
            <person name="Marques L."/>
            <person name="Divol F."/>
            <person name="Doumas P."/>
            <person name="Sallet E."/>
            <person name="Mancinotti D."/>
            <person name="Carrere S."/>
            <person name="Marande W."/>
            <person name="Arribat S."/>
            <person name="Keller J."/>
            <person name="Huneau C."/>
            <person name="Blein T."/>
            <person name="Aime D."/>
            <person name="Laguerre M."/>
            <person name="Taylor J."/>
            <person name="Schubert V."/>
            <person name="Nelson M."/>
            <person name="Geu-Flores F."/>
            <person name="Crespi M."/>
            <person name="Gallardo-Guerrero K."/>
            <person name="Delaux P.-M."/>
            <person name="Salse J."/>
            <person name="Berges H."/>
            <person name="Guyot R."/>
            <person name="Gouzy J."/>
            <person name="Peret B."/>
        </authorList>
    </citation>
    <scope>NUCLEOTIDE SEQUENCE [LARGE SCALE GENOMIC DNA]</scope>
    <source>
        <strain evidence="3">cv. Amiga</strain>
    </source>
</reference>
<dbReference type="Proteomes" id="UP000447434">
    <property type="component" value="Chromosome 6"/>
</dbReference>
<accession>A0A6A4QE63</accession>
<feature type="transmembrane region" description="Helical" evidence="1">
    <location>
        <begin position="68"/>
        <end position="86"/>
    </location>
</feature>
<comment type="caution">
    <text evidence="2">The sequence shown here is derived from an EMBL/GenBank/DDBJ whole genome shotgun (WGS) entry which is preliminary data.</text>
</comment>
<keyword evidence="3" id="KW-1185">Reference proteome</keyword>
<dbReference type="EMBL" id="WOCE01000006">
    <property type="protein sequence ID" value="KAE9611829.1"/>
    <property type="molecule type" value="Genomic_DNA"/>
</dbReference>